<feature type="compositionally biased region" description="Gly residues" evidence="5">
    <location>
        <begin position="294"/>
        <end position="307"/>
    </location>
</feature>
<evidence type="ECO:0000313" key="7">
    <source>
        <dbReference type="EMBL" id="KAF2753038.1"/>
    </source>
</evidence>
<feature type="region of interest" description="Disordered" evidence="5">
    <location>
        <begin position="265"/>
        <end position="316"/>
    </location>
</feature>
<gene>
    <name evidence="7" type="ORF">EJ05DRAFT_480754</name>
</gene>
<comment type="subcellular location">
    <subcellularLocation>
        <location evidence="1">Nucleus</location>
    </subcellularLocation>
</comment>
<name>A0A6A6VQV1_9PEZI</name>
<keyword evidence="4" id="KW-0539">Nucleus</keyword>
<proteinExistence type="inferred from homology"/>
<feature type="domain" description="Pre-mRNA polyadenylation factor Fip1" evidence="6">
    <location>
        <begin position="143"/>
        <end position="185"/>
    </location>
</feature>
<keyword evidence="8" id="KW-1185">Reference proteome</keyword>
<dbReference type="GeneID" id="54485982"/>
<dbReference type="EMBL" id="ML996588">
    <property type="protein sequence ID" value="KAF2753038.1"/>
    <property type="molecule type" value="Genomic_DNA"/>
</dbReference>
<feature type="compositionally biased region" description="Basic and acidic residues" evidence="5">
    <location>
        <begin position="109"/>
        <end position="118"/>
    </location>
</feature>
<feature type="compositionally biased region" description="Gly residues" evidence="5">
    <location>
        <begin position="266"/>
        <end position="277"/>
    </location>
</feature>
<evidence type="ECO:0000256" key="5">
    <source>
        <dbReference type="SAM" id="MobiDB-lite"/>
    </source>
</evidence>
<evidence type="ECO:0000256" key="1">
    <source>
        <dbReference type="ARBA" id="ARBA00004123"/>
    </source>
</evidence>
<reference evidence="7" key="1">
    <citation type="journal article" date="2020" name="Stud. Mycol.">
        <title>101 Dothideomycetes genomes: a test case for predicting lifestyles and emergence of pathogens.</title>
        <authorList>
            <person name="Haridas S."/>
            <person name="Albert R."/>
            <person name="Binder M."/>
            <person name="Bloem J."/>
            <person name="Labutti K."/>
            <person name="Salamov A."/>
            <person name="Andreopoulos B."/>
            <person name="Baker S."/>
            <person name="Barry K."/>
            <person name="Bills G."/>
            <person name="Bluhm B."/>
            <person name="Cannon C."/>
            <person name="Castanera R."/>
            <person name="Culley D."/>
            <person name="Daum C."/>
            <person name="Ezra D."/>
            <person name="Gonzalez J."/>
            <person name="Henrissat B."/>
            <person name="Kuo A."/>
            <person name="Liang C."/>
            <person name="Lipzen A."/>
            <person name="Lutzoni F."/>
            <person name="Magnuson J."/>
            <person name="Mondo S."/>
            <person name="Nolan M."/>
            <person name="Ohm R."/>
            <person name="Pangilinan J."/>
            <person name="Park H.-J."/>
            <person name="Ramirez L."/>
            <person name="Alfaro M."/>
            <person name="Sun H."/>
            <person name="Tritt A."/>
            <person name="Yoshinaga Y."/>
            <person name="Zwiers L.-H."/>
            <person name="Turgeon B."/>
            <person name="Goodwin S."/>
            <person name="Spatafora J."/>
            <person name="Crous P."/>
            <person name="Grigoriev I."/>
        </authorList>
    </citation>
    <scope>NUCLEOTIDE SEQUENCE</scope>
    <source>
        <strain evidence="7">CBS 121739</strain>
    </source>
</reference>
<evidence type="ECO:0000256" key="2">
    <source>
        <dbReference type="ARBA" id="ARBA00007459"/>
    </source>
</evidence>
<feature type="compositionally biased region" description="Low complexity" evidence="5">
    <location>
        <begin position="278"/>
        <end position="293"/>
    </location>
</feature>
<evidence type="ECO:0000256" key="4">
    <source>
        <dbReference type="ARBA" id="ARBA00023242"/>
    </source>
</evidence>
<organism evidence="7 8">
    <name type="scientific">Pseudovirgaria hyperparasitica</name>
    <dbReference type="NCBI Taxonomy" id="470096"/>
    <lineage>
        <taxon>Eukaryota</taxon>
        <taxon>Fungi</taxon>
        <taxon>Dikarya</taxon>
        <taxon>Ascomycota</taxon>
        <taxon>Pezizomycotina</taxon>
        <taxon>Dothideomycetes</taxon>
        <taxon>Dothideomycetes incertae sedis</taxon>
        <taxon>Acrospermales</taxon>
        <taxon>Acrospermaceae</taxon>
        <taxon>Pseudovirgaria</taxon>
    </lineage>
</organism>
<dbReference type="Pfam" id="PF05182">
    <property type="entry name" value="Fip1"/>
    <property type="match status" value="1"/>
</dbReference>
<dbReference type="InterPro" id="IPR051187">
    <property type="entry name" value="Pre-mRNA_3'-end_processing_reg"/>
</dbReference>
<comment type="similarity">
    <text evidence="2">Belongs to the FIP1 family.</text>
</comment>
<protein>
    <recommendedName>
        <fullName evidence="6">Pre-mRNA polyadenylation factor Fip1 domain-containing protein</fullName>
    </recommendedName>
</protein>
<feature type="region of interest" description="Disordered" evidence="5">
    <location>
        <begin position="1"/>
        <end position="118"/>
    </location>
</feature>
<feature type="compositionally biased region" description="Acidic residues" evidence="5">
    <location>
        <begin position="24"/>
        <end position="54"/>
    </location>
</feature>
<dbReference type="PANTHER" id="PTHR13484:SF0">
    <property type="entry name" value="PRE-MRNA 3'-END-PROCESSING FACTOR FIP1"/>
    <property type="match status" value="1"/>
</dbReference>
<dbReference type="GO" id="GO:0005847">
    <property type="term" value="C:mRNA cleavage and polyadenylation specificity factor complex"/>
    <property type="evidence" value="ECO:0007669"/>
    <property type="project" value="TreeGrafter"/>
</dbReference>
<evidence type="ECO:0000259" key="6">
    <source>
        <dbReference type="Pfam" id="PF05182"/>
    </source>
</evidence>
<sequence length="316" mass="33630">MEDEDDFYGTGEGGQDANAHETPADEGDDVKDEKMDEELEEGEEEESDDSDIDIITERKDNAEPAPPRNQYQSIKQDPRPSSTDVASRGGQQSTASRISTAPTPVASQKLRDGSKFPEVHTSTVNVEADPMYEPAGKPISQVDLDADMAEHTKPWRLPGSDQSDYFNYGFDEFTWASYVIRQQTMANQLVSQKAETAQFQQMFGGGMPGMPVPPAAPAAPQGGGGGPPAGMPGMPSEQEMMQMAQMMMASGQDPSSMDFGTFMQQFGGGGGGQGQGQAQGNYGNQNYQNQGSGQNAGGGGGNFGGGRGSRRGGRWN</sequence>
<keyword evidence="3" id="KW-0507">mRNA processing</keyword>
<feature type="compositionally biased region" description="Polar residues" evidence="5">
    <location>
        <begin position="69"/>
        <end position="106"/>
    </location>
</feature>
<evidence type="ECO:0000313" key="8">
    <source>
        <dbReference type="Proteomes" id="UP000799437"/>
    </source>
</evidence>
<dbReference type="PANTHER" id="PTHR13484">
    <property type="entry name" value="FIP1-LIKE 1 PROTEIN"/>
    <property type="match status" value="1"/>
</dbReference>
<dbReference type="InterPro" id="IPR007854">
    <property type="entry name" value="Fip1_dom"/>
</dbReference>
<dbReference type="OrthoDB" id="1917198at2759"/>
<dbReference type="RefSeq" id="XP_033595489.1">
    <property type="nucleotide sequence ID" value="XM_033744928.1"/>
</dbReference>
<dbReference type="AlphaFoldDB" id="A0A6A6VQV1"/>
<dbReference type="GO" id="GO:0006397">
    <property type="term" value="P:mRNA processing"/>
    <property type="evidence" value="ECO:0007669"/>
    <property type="project" value="UniProtKB-KW"/>
</dbReference>
<feature type="region of interest" description="Disordered" evidence="5">
    <location>
        <begin position="212"/>
        <end position="236"/>
    </location>
</feature>
<dbReference type="Proteomes" id="UP000799437">
    <property type="component" value="Unassembled WGS sequence"/>
</dbReference>
<accession>A0A6A6VQV1</accession>
<evidence type="ECO:0000256" key="3">
    <source>
        <dbReference type="ARBA" id="ARBA00022664"/>
    </source>
</evidence>